<feature type="transmembrane region" description="Helical" evidence="6">
    <location>
        <begin position="428"/>
        <end position="445"/>
    </location>
</feature>
<protein>
    <submittedName>
        <fullName evidence="7">Uncharacterized protein AlNc14C264G9860</fullName>
    </submittedName>
</protein>
<dbReference type="Gene3D" id="1.10.3730.20">
    <property type="match status" value="1"/>
</dbReference>
<dbReference type="InterPro" id="IPR037185">
    <property type="entry name" value="EmrE-like"/>
</dbReference>
<proteinExistence type="predicted"/>
<organism evidence="7">
    <name type="scientific">Albugo laibachii Nc14</name>
    <dbReference type="NCBI Taxonomy" id="890382"/>
    <lineage>
        <taxon>Eukaryota</taxon>
        <taxon>Sar</taxon>
        <taxon>Stramenopiles</taxon>
        <taxon>Oomycota</taxon>
        <taxon>Peronosporomycetes</taxon>
        <taxon>Albuginales</taxon>
        <taxon>Albuginaceae</taxon>
        <taxon>Albugo</taxon>
    </lineage>
</organism>
<evidence type="ECO:0000256" key="3">
    <source>
        <dbReference type="ARBA" id="ARBA00022989"/>
    </source>
</evidence>
<dbReference type="InterPro" id="IPR008521">
    <property type="entry name" value="Mg_trans_NIPA"/>
</dbReference>
<reference evidence="7" key="1">
    <citation type="journal article" date="2011" name="PLoS Biol.">
        <title>Gene gain and loss during evolution of obligate parasitism in the white rust pathogen of Arabidopsis thaliana.</title>
        <authorList>
            <person name="Kemen E."/>
            <person name="Gardiner A."/>
            <person name="Schultz-Larsen T."/>
            <person name="Kemen A.C."/>
            <person name="Balmuth A.L."/>
            <person name="Robert-Seilaniantz A."/>
            <person name="Bailey K."/>
            <person name="Holub E."/>
            <person name="Studholme D.J."/>
            <person name="Maclean D."/>
            <person name="Jones J.D."/>
        </authorList>
    </citation>
    <scope>NUCLEOTIDE SEQUENCE</scope>
</reference>
<evidence type="ECO:0000256" key="2">
    <source>
        <dbReference type="ARBA" id="ARBA00022692"/>
    </source>
</evidence>
<dbReference type="SUPFAM" id="SSF103481">
    <property type="entry name" value="Multidrug resistance efflux transporter EmrE"/>
    <property type="match status" value="1"/>
</dbReference>
<evidence type="ECO:0000256" key="1">
    <source>
        <dbReference type="ARBA" id="ARBA00004141"/>
    </source>
</evidence>
<accession>F0WU37</accession>
<dbReference type="EMBL" id="FR824309">
    <property type="protein sequence ID" value="CCA24882.1"/>
    <property type="molecule type" value="Genomic_DNA"/>
</dbReference>
<evidence type="ECO:0000256" key="5">
    <source>
        <dbReference type="SAM" id="MobiDB-lite"/>
    </source>
</evidence>
<keyword evidence="2 6" id="KW-0812">Transmembrane</keyword>
<dbReference type="PANTHER" id="PTHR12570:SF9">
    <property type="entry name" value="MAGNESIUM TRANSPORTER NIPA8-RELATED"/>
    <property type="match status" value="1"/>
</dbReference>
<feature type="compositionally biased region" description="Basic and acidic residues" evidence="5">
    <location>
        <begin position="503"/>
        <end position="513"/>
    </location>
</feature>
<feature type="region of interest" description="Disordered" evidence="5">
    <location>
        <begin position="488"/>
        <end position="532"/>
    </location>
</feature>
<feature type="transmembrane region" description="Helical" evidence="6">
    <location>
        <begin position="364"/>
        <end position="387"/>
    </location>
</feature>
<reference evidence="7" key="2">
    <citation type="submission" date="2011-02" db="EMBL/GenBank/DDBJ databases">
        <authorList>
            <person name="MacLean D."/>
        </authorList>
    </citation>
    <scope>NUCLEOTIDE SEQUENCE</scope>
</reference>
<keyword evidence="3 6" id="KW-1133">Transmembrane helix</keyword>
<dbReference type="HOGENOM" id="CLU_564418_0_0_1"/>
<feature type="transmembrane region" description="Helical" evidence="6">
    <location>
        <begin position="399"/>
        <end position="416"/>
    </location>
</feature>
<dbReference type="GO" id="GO:0016020">
    <property type="term" value="C:membrane"/>
    <property type="evidence" value="ECO:0007669"/>
    <property type="project" value="UniProtKB-SubCell"/>
</dbReference>
<keyword evidence="4 6" id="KW-0472">Membrane</keyword>
<evidence type="ECO:0000256" key="6">
    <source>
        <dbReference type="SAM" id="Phobius"/>
    </source>
</evidence>
<evidence type="ECO:0000313" key="7">
    <source>
        <dbReference type="EMBL" id="CCA24882.1"/>
    </source>
</evidence>
<gene>
    <name evidence="7" type="primary">AlNc14C264G9860</name>
    <name evidence="7" type="ORF">ALNC14_110260</name>
</gene>
<dbReference type="AlphaFoldDB" id="F0WU37"/>
<sequence length="532" mass="59023">MDLMTLQQSTTTCFTFFVPYPLTRRALLIVPNLILDRTTEDGAFAIIASTLSIFGVNLQKLSHNKEELRSKPRPYHLRPLWWLGMICVVGASLGDFLALGFAPQTLVASLGGGATILGNCLMSRFWLKQNLYITDVIGVTMVTLGVIILAAASAEEGHFTMEQIYQLMQAAPFLLYCLLTTSFVMTIYMRARRSLAPALRAFSTKNQSQSQNQIYGQRAEHVVSSPDAIPAENCGEMDENQGNDARTRIQIVVNSFTGAKKRRSLSSPFPSPVHPISFGTSAMSNGLARNDGLRTDVIHCDTRNETLDSTESQVRKQILVIDPKLPLYWAAISGTIGAQSVLLAKCVAEMIFCTLKGDNQFVYLGTYMLIGGMVSTLITQTHTLNLATMTGDTMSSYPVFQAFWITMSNISGVVFFQQSHNFNSTQWTMFPSALLLVISGIYLISKHEKFGNRIKYSVAMPISLSSPRQHDIVAQSFVFRVMNPQRTYDGDEGETESAFQNDYPKKQSKREYSPGKQSSPQRLQIRVASPVS</sequence>
<dbReference type="Pfam" id="PF05653">
    <property type="entry name" value="Mg_trans_NIPA"/>
    <property type="match status" value="2"/>
</dbReference>
<comment type="subcellular location">
    <subcellularLocation>
        <location evidence="1">Membrane</location>
        <topology evidence="1">Multi-pass membrane protein</topology>
    </subcellularLocation>
</comment>
<feature type="transmembrane region" description="Helical" evidence="6">
    <location>
        <begin position="325"/>
        <end position="344"/>
    </location>
</feature>
<dbReference type="GO" id="GO:0015095">
    <property type="term" value="F:magnesium ion transmembrane transporter activity"/>
    <property type="evidence" value="ECO:0007669"/>
    <property type="project" value="InterPro"/>
</dbReference>
<evidence type="ECO:0000256" key="4">
    <source>
        <dbReference type="ARBA" id="ARBA00023136"/>
    </source>
</evidence>
<feature type="transmembrane region" description="Helical" evidence="6">
    <location>
        <begin position="132"/>
        <end position="153"/>
    </location>
</feature>
<feature type="transmembrane region" description="Helical" evidence="6">
    <location>
        <begin position="107"/>
        <end position="127"/>
    </location>
</feature>
<name>F0WU37_9STRA</name>
<feature type="transmembrane region" description="Helical" evidence="6">
    <location>
        <begin position="80"/>
        <end position="101"/>
    </location>
</feature>
<dbReference type="PANTHER" id="PTHR12570">
    <property type="match status" value="1"/>
</dbReference>
<feature type="transmembrane region" description="Helical" evidence="6">
    <location>
        <begin position="173"/>
        <end position="191"/>
    </location>
</feature>